<sequence>MAVCYRLISDNLSEVDHQCSLCLFLTGSNGLCQHTKPAAAISRTATATPFSECSFYTCRTAASTLSTTSISSGSSRSSSSTIKGRLSNSSSTNALQQHSLRRRQSPTELSLRELNRKQAGQLDLRQRQSEEALQQVYERQILQYLNSNVDLSADYDDLWTIEE</sequence>
<evidence type="ECO:0000256" key="1">
    <source>
        <dbReference type="SAM" id="MobiDB-lite"/>
    </source>
</evidence>
<organism evidence="2 3">
    <name type="scientific">Septoria linicola</name>
    <dbReference type="NCBI Taxonomy" id="215465"/>
    <lineage>
        <taxon>Eukaryota</taxon>
        <taxon>Fungi</taxon>
        <taxon>Dikarya</taxon>
        <taxon>Ascomycota</taxon>
        <taxon>Pezizomycotina</taxon>
        <taxon>Dothideomycetes</taxon>
        <taxon>Dothideomycetidae</taxon>
        <taxon>Mycosphaerellales</taxon>
        <taxon>Mycosphaerellaceae</taxon>
        <taxon>Septoria</taxon>
    </lineage>
</organism>
<evidence type="ECO:0000313" key="3">
    <source>
        <dbReference type="Proteomes" id="UP001056384"/>
    </source>
</evidence>
<protein>
    <submittedName>
        <fullName evidence="2">Uncharacterized protein</fullName>
    </submittedName>
</protein>
<feature type="region of interest" description="Disordered" evidence="1">
    <location>
        <begin position="68"/>
        <end position="110"/>
    </location>
</feature>
<proteinExistence type="predicted"/>
<reference evidence="2" key="1">
    <citation type="submission" date="2022-06" db="EMBL/GenBank/DDBJ databases">
        <title>Complete genome sequences of two strains of the flax pathogen Septoria linicola.</title>
        <authorList>
            <person name="Lapalu N."/>
            <person name="Simon A."/>
            <person name="Demenou B."/>
            <person name="Paumier D."/>
            <person name="Guillot M.-P."/>
            <person name="Gout L."/>
            <person name="Valade R."/>
        </authorList>
    </citation>
    <scope>NUCLEOTIDE SEQUENCE</scope>
    <source>
        <strain evidence="2">SE15195</strain>
    </source>
</reference>
<evidence type="ECO:0000313" key="2">
    <source>
        <dbReference type="EMBL" id="USW56521.1"/>
    </source>
</evidence>
<dbReference type="EMBL" id="CP099425">
    <property type="protein sequence ID" value="USW56521.1"/>
    <property type="molecule type" value="Genomic_DNA"/>
</dbReference>
<feature type="compositionally biased region" description="Polar residues" evidence="1">
    <location>
        <begin position="88"/>
        <end position="98"/>
    </location>
</feature>
<gene>
    <name evidence="2" type="ORF">Slin15195_G098400</name>
</gene>
<dbReference type="OrthoDB" id="3941563at2759"/>
<feature type="compositionally biased region" description="Low complexity" evidence="1">
    <location>
        <begin position="68"/>
        <end position="87"/>
    </location>
</feature>
<dbReference type="Proteomes" id="UP001056384">
    <property type="component" value="Chromosome 8"/>
</dbReference>
<name>A0A9Q9EM71_9PEZI</name>
<keyword evidence="3" id="KW-1185">Reference proteome</keyword>
<accession>A0A9Q9EM71</accession>
<dbReference type="AlphaFoldDB" id="A0A9Q9EM71"/>